<dbReference type="PANTHER" id="PTHR43245">
    <property type="entry name" value="BIFUNCTIONAL POLYMYXIN RESISTANCE PROTEIN ARNA"/>
    <property type="match status" value="1"/>
</dbReference>
<feature type="domain" description="NAD-dependent epimerase/dehydratase" evidence="1">
    <location>
        <begin position="4"/>
        <end position="162"/>
    </location>
</feature>
<comment type="caution">
    <text evidence="2">The sequence shown here is derived from an EMBL/GenBank/DDBJ whole genome shotgun (WGS) entry which is preliminary data.</text>
</comment>
<dbReference type="Gene3D" id="3.40.50.720">
    <property type="entry name" value="NAD(P)-binding Rossmann-like Domain"/>
    <property type="match status" value="1"/>
</dbReference>
<dbReference type="PANTHER" id="PTHR43245:SF55">
    <property type="entry name" value="NAD(P)-BINDING DOMAIN-CONTAINING PROTEIN"/>
    <property type="match status" value="1"/>
</dbReference>
<dbReference type="RefSeq" id="WP_379513626.1">
    <property type="nucleotide sequence ID" value="NZ_JBHSPA010000013.1"/>
</dbReference>
<dbReference type="EMBL" id="JBHSPA010000013">
    <property type="protein sequence ID" value="MFC5824094.1"/>
    <property type="molecule type" value="Genomic_DNA"/>
</dbReference>
<evidence type="ECO:0000313" key="2">
    <source>
        <dbReference type="EMBL" id="MFC5824094.1"/>
    </source>
</evidence>
<protein>
    <submittedName>
        <fullName evidence="2">NAD-dependent epimerase/dehydratase family protein</fullName>
    </submittedName>
</protein>
<evidence type="ECO:0000259" key="1">
    <source>
        <dbReference type="Pfam" id="PF01370"/>
    </source>
</evidence>
<accession>A0ABW1CEF7</accession>
<reference evidence="3" key="1">
    <citation type="journal article" date="2019" name="Int. J. Syst. Evol. Microbiol.">
        <title>The Global Catalogue of Microorganisms (GCM) 10K type strain sequencing project: providing services to taxonomists for standard genome sequencing and annotation.</title>
        <authorList>
            <consortium name="The Broad Institute Genomics Platform"/>
            <consortium name="The Broad Institute Genome Sequencing Center for Infectious Disease"/>
            <person name="Wu L."/>
            <person name="Ma J."/>
        </authorList>
    </citation>
    <scope>NUCLEOTIDE SEQUENCE [LARGE SCALE GENOMIC DNA]</scope>
    <source>
        <strain evidence="3">CCUG 53903</strain>
    </source>
</reference>
<sequence>MTTVLITGAAGNVATLLRPGLEGLDLRVTDRRAAEGWGTRATVTGDLSDPEFAAAAVGGVDAVIHLAASPLAGAPWSGLRVPNVDVTATLLDAAAAAGVPKVVLASSVHAMGGYVRSGSMIVDPSWPARPCCRYGATKAFAEAYGHAIAATSRTSVVCLRLGLCLPKPTTTGNLAEWLAPADLRRLVLAALAADIRYGVYFGVSANTRRLFDVTNARDELGFELRLDSEVFTREVRPGPAGICPLLHHALPPT</sequence>
<dbReference type="Proteomes" id="UP001596058">
    <property type="component" value="Unassembled WGS sequence"/>
</dbReference>
<keyword evidence="3" id="KW-1185">Reference proteome</keyword>
<dbReference type="SUPFAM" id="SSF51735">
    <property type="entry name" value="NAD(P)-binding Rossmann-fold domains"/>
    <property type="match status" value="1"/>
</dbReference>
<evidence type="ECO:0000313" key="3">
    <source>
        <dbReference type="Proteomes" id="UP001596058"/>
    </source>
</evidence>
<organism evidence="2 3">
    <name type="scientific">Nonomuraea insulae</name>
    <dbReference type="NCBI Taxonomy" id="1616787"/>
    <lineage>
        <taxon>Bacteria</taxon>
        <taxon>Bacillati</taxon>
        <taxon>Actinomycetota</taxon>
        <taxon>Actinomycetes</taxon>
        <taxon>Streptosporangiales</taxon>
        <taxon>Streptosporangiaceae</taxon>
        <taxon>Nonomuraea</taxon>
    </lineage>
</organism>
<dbReference type="InterPro" id="IPR050177">
    <property type="entry name" value="Lipid_A_modif_metabolic_enz"/>
</dbReference>
<gene>
    <name evidence="2" type="ORF">ACFPZ3_09560</name>
</gene>
<dbReference type="InterPro" id="IPR036291">
    <property type="entry name" value="NAD(P)-bd_dom_sf"/>
</dbReference>
<dbReference type="InterPro" id="IPR001509">
    <property type="entry name" value="Epimerase_deHydtase"/>
</dbReference>
<proteinExistence type="predicted"/>
<dbReference type="Pfam" id="PF01370">
    <property type="entry name" value="Epimerase"/>
    <property type="match status" value="1"/>
</dbReference>
<name>A0ABW1CEF7_9ACTN</name>